<dbReference type="Proteomes" id="UP000034883">
    <property type="component" value="Chromosome"/>
</dbReference>
<dbReference type="GO" id="GO:0009055">
    <property type="term" value="F:electron transfer activity"/>
    <property type="evidence" value="ECO:0007669"/>
    <property type="project" value="InterPro"/>
</dbReference>
<name>A0A0F6YL86_9BACT</name>
<keyword evidence="1 4" id="KW-0349">Heme</keyword>
<dbReference type="GO" id="GO:0020037">
    <property type="term" value="F:heme binding"/>
    <property type="evidence" value="ECO:0007669"/>
    <property type="project" value="InterPro"/>
</dbReference>
<evidence type="ECO:0000313" key="7">
    <source>
        <dbReference type="EMBL" id="AKF09041.1"/>
    </source>
</evidence>
<dbReference type="InterPro" id="IPR036909">
    <property type="entry name" value="Cyt_c-like_dom_sf"/>
</dbReference>
<reference evidence="7 8" key="1">
    <citation type="submission" date="2015-03" db="EMBL/GenBank/DDBJ databases">
        <title>Genome assembly of Sandaracinus amylolyticus DSM 53668.</title>
        <authorList>
            <person name="Sharma G."/>
            <person name="Subramanian S."/>
        </authorList>
    </citation>
    <scope>NUCLEOTIDE SEQUENCE [LARGE SCALE GENOMIC DNA]</scope>
    <source>
        <strain evidence="7 8">DSM 53668</strain>
    </source>
</reference>
<dbReference type="InterPro" id="IPR009056">
    <property type="entry name" value="Cyt_c-like_dom"/>
</dbReference>
<dbReference type="GO" id="GO:0046872">
    <property type="term" value="F:metal ion binding"/>
    <property type="evidence" value="ECO:0007669"/>
    <property type="project" value="UniProtKB-KW"/>
</dbReference>
<evidence type="ECO:0000256" key="3">
    <source>
        <dbReference type="ARBA" id="ARBA00023004"/>
    </source>
</evidence>
<keyword evidence="3 4" id="KW-0408">Iron</keyword>
<evidence type="ECO:0000256" key="2">
    <source>
        <dbReference type="ARBA" id="ARBA00022723"/>
    </source>
</evidence>
<organism evidence="7 8">
    <name type="scientific">Sandaracinus amylolyticus</name>
    <dbReference type="NCBI Taxonomy" id="927083"/>
    <lineage>
        <taxon>Bacteria</taxon>
        <taxon>Pseudomonadati</taxon>
        <taxon>Myxococcota</taxon>
        <taxon>Polyangia</taxon>
        <taxon>Polyangiales</taxon>
        <taxon>Sandaracinaceae</taxon>
        <taxon>Sandaracinus</taxon>
    </lineage>
</organism>
<evidence type="ECO:0000256" key="4">
    <source>
        <dbReference type="PROSITE-ProRule" id="PRU00433"/>
    </source>
</evidence>
<dbReference type="KEGG" id="samy:DB32_006190"/>
<accession>A0A0F6YL86</accession>
<keyword evidence="8" id="KW-1185">Reference proteome</keyword>
<evidence type="ECO:0000259" key="6">
    <source>
        <dbReference type="PROSITE" id="PS51007"/>
    </source>
</evidence>
<dbReference type="PROSITE" id="PS51007">
    <property type="entry name" value="CYTC"/>
    <property type="match status" value="1"/>
</dbReference>
<evidence type="ECO:0000313" key="8">
    <source>
        <dbReference type="Proteomes" id="UP000034883"/>
    </source>
</evidence>
<evidence type="ECO:0000256" key="1">
    <source>
        <dbReference type="ARBA" id="ARBA00022617"/>
    </source>
</evidence>
<sequence length="153" mass="15985">MEGVLRLEDMPGRTLGLVVVALVALAGCGPGEGGEGDDGGGMRLRTRSPGATEADCPDGSTLTYDTFGREFFEAYCVRCHDSQLATIAERNGAPLGTDLETLADVRMHLEAIDEAAAAGPTRVNLYMPPSTSTAIPSDAERDQLGEWIACGAP</sequence>
<keyword evidence="2 4" id="KW-0479">Metal-binding</keyword>
<protein>
    <recommendedName>
        <fullName evidence="6">Cytochrome c domain-containing protein</fullName>
    </recommendedName>
</protein>
<feature type="domain" description="Cytochrome c" evidence="6">
    <location>
        <begin position="63"/>
        <end position="152"/>
    </location>
</feature>
<evidence type="ECO:0000256" key="5">
    <source>
        <dbReference type="SAM" id="MobiDB-lite"/>
    </source>
</evidence>
<dbReference type="PROSITE" id="PS51257">
    <property type="entry name" value="PROKAR_LIPOPROTEIN"/>
    <property type="match status" value="1"/>
</dbReference>
<gene>
    <name evidence="7" type="ORF">DB32_006190</name>
</gene>
<dbReference type="EMBL" id="CP011125">
    <property type="protein sequence ID" value="AKF09041.1"/>
    <property type="molecule type" value="Genomic_DNA"/>
</dbReference>
<dbReference type="AlphaFoldDB" id="A0A0F6YL86"/>
<dbReference type="SUPFAM" id="SSF46626">
    <property type="entry name" value="Cytochrome c"/>
    <property type="match status" value="1"/>
</dbReference>
<feature type="region of interest" description="Disordered" evidence="5">
    <location>
        <begin position="31"/>
        <end position="55"/>
    </location>
</feature>
<proteinExistence type="predicted"/>